<dbReference type="Proteomes" id="UP000037035">
    <property type="component" value="Unassembled WGS sequence"/>
</dbReference>
<dbReference type="OrthoDB" id="2506111at2759"/>
<accession>A0A0L6V263</accession>
<dbReference type="AlphaFoldDB" id="A0A0L6V263"/>
<dbReference type="VEuPathDB" id="FungiDB:VP01_2903g4"/>
<name>A0A0L6V263_9BASI</name>
<reference evidence="1 2" key="1">
    <citation type="submission" date="2015-08" db="EMBL/GenBank/DDBJ databases">
        <title>Next Generation Sequencing and Analysis of the Genome of Puccinia sorghi L Schw, the Causal Agent of Maize Common Rust.</title>
        <authorList>
            <person name="Rochi L."/>
            <person name="Burguener G."/>
            <person name="Darino M."/>
            <person name="Turjanski A."/>
            <person name="Kreff E."/>
            <person name="Dieguez M.J."/>
            <person name="Sacco F."/>
        </authorList>
    </citation>
    <scope>NUCLEOTIDE SEQUENCE [LARGE SCALE GENOMIC DNA]</scope>
    <source>
        <strain evidence="1 2">RO10H11247</strain>
    </source>
</reference>
<gene>
    <name evidence="1" type="ORF">VP01_2903g4</name>
</gene>
<organism evidence="1 2">
    <name type="scientific">Puccinia sorghi</name>
    <dbReference type="NCBI Taxonomy" id="27349"/>
    <lineage>
        <taxon>Eukaryota</taxon>
        <taxon>Fungi</taxon>
        <taxon>Dikarya</taxon>
        <taxon>Basidiomycota</taxon>
        <taxon>Pucciniomycotina</taxon>
        <taxon>Pucciniomycetes</taxon>
        <taxon>Pucciniales</taxon>
        <taxon>Pucciniaceae</taxon>
        <taxon>Puccinia</taxon>
    </lineage>
</organism>
<proteinExistence type="predicted"/>
<keyword evidence="2" id="KW-1185">Reference proteome</keyword>
<evidence type="ECO:0000313" key="2">
    <source>
        <dbReference type="Proteomes" id="UP000037035"/>
    </source>
</evidence>
<comment type="caution">
    <text evidence="1">The sequence shown here is derived from an EMBL/GenBank/DDBJ whole genome shotgun (WGS) entry which is preliminary data.</text>
</comment>
<sequence length="67" mass="7685">MSCRQILQIKKETHQTPEKFDGTRGAKAEKYGVQVELCIASNSSIFPEDRLKIIFVLSLLLFRDKQS</sequence>
<evidence type="ECO:0000313" key="1">
    <source>
        <dbReference type="EMBL" id="KNZ54602.1"/>
    </source>
</evidence>
<dbReference type="EMBL" id="LAVV01007839">
    <property type="protein sequence ID" value="KNZ54602.1"/>
    <property type="molecule type" value="Genomic_DNA"/>
</dbReference>
<protein>
    <submittedName>
        <fullName evidence="1">Uncharacterized protein</fullName>
    </submittedName>
</protein>